<evidence type="ECO:0000256" key="4">
    <source>
        <dbReference type="PROSITE-ProRule" id="PRU00433"/>
    </source>
</evidence>
<dbReference type="Pfam" id="PF13646">
    <property type="entry name" value="HEAT_2"/>
    <property type="match status" value="1"/>
</dbReference>
<dbReference type="GO" id="GO:0020037">
    <property type="term" value="F:heme binding"/>
    <property type="evidence" value="ECO:0007669"/>
    <property type="project" value="InterPro"/>
</dbReference>
<dbReference type="InterPro" id="IPR009056">
    <property type="entry name" value="Cyt_c-like_dom"/>
</dbReference>
<dbReference type="InterPro" id="IPR055557">
    <property type="entry name" value="DUF7133"/>
</dbReference>
<dbReference type="GO" id="GO:0046872">
    <property type="term" value="F:metal ion binding"/>
    <property type="evidence" value="ECO:0007669"/>
    <property type="project" value="UniProtKB-KW"/>
</dbReference>
<keyword evidence="2 4" id="KW-0479">Metal-binding</keyword>
<reference evidence="6 7" key="1">
    <citation type="submission" date="2018-01" db="EMBL/GenBank/DDBJ databases">
        <title>G. obscuriglobus.</title>
        <authorList>
            <person name="Franke J."/>
            <person name="Blomberg W."/>
            <person name="Selmecki A."/>
        </authorList>
    </citation>
    <scope>NUCLEOTIDE SEQUENCE [LARGE SCALE GENOMIC DNA]</scope>
    <source>
        <strain evidence="6 7">DSM 5831</strain>
    </source>
</reference>
<dbReference type="Pfam" id="PF23500">
    <property type="entry name" value="DUF7133"/>
    <property type="match status" value="1"/>
</dbReference>
<protein>
    <recommendedName>
        <fullName evidence="5">Cytochrome c domain-containing protein</fullName>
    </recommendedName>
</protein>
<evidence type="ECO:0000256" key="2">
    <source>
        <dbReference type="ARBA" id="ARBA00022723"/>
    </source>
</evidence>
<dbReference type="EMBL" id="CP025958">
    <property type="protein sequence ID" value="AWM37125.1"/>
    <property type="molecule type" value="Genomic_DNA"/>
</dbReference>
<dbReference type="AlphaFoldDB" id="A0A2Z3H1W2"/>
<dbReference type="Gene3D" id="1.25.10.10">
    <property type="entry name" value="Leucine-rich Repeat Variant"/>
    <property type="match status" value="2"/>
</dbReference>
<organism evidence="6 7">
    <name type="scientific">Gemmata obscuriglobus</name>
    <dbReference type="NCBI Taxonomy" id="114"/>
    <lineage>
        <taxon>Bacteria</taxon>
        <taxon>Pseudomonadati</taxon>
        <taxon>Planctomycetota</taxon>
        <taxon>Planctomycetia</taxon>
        <taxon>Gemmatales</taxon>
        <taxon>Gemmataceae</taxon>
        <taxon>Gemmata</taxon>
    </lineage>
</organism>
<evidence type="ECO:0000313" key="7">
    <source>
        <dbReference type="Proteomes" id="UP000245802"/>
    </source>
</evidence>
<dbReference type="InterPro" id="IPR011989">
    <property type="entry name" value="ARM-like"/>
</dbReference>
<evidence type="ECO:0000256" key="3">
    <source>
        <dbReference type="ARBA" id="ARBA00023004"/>
    </source>
</evidence>
<dbReference type="NCBIfam" id="TIGR02604">
    <property type="entry name" value="Piru_Ver_Nterm"/>
    <property type="match status" value="1"/>
</dbReference>
<dbReference type="InterPro" id="IPR016024">
    <property type="entry name" value="ARM-type_fold"/>
</dbReference>
<dbReference type="InterPro" id="IPR011041">
    <property type="entry name" value="Quinoprot_gluc/sorb_DH_b-prop"/>
</dbReference>
<dbReference type="SUPFAM" id="SSF46626">
    <property type="entry name" value="Cytochrome c"/>
    <property type="match status" value="1"/>
</dbReference>
<dbReference type="InterPro" id="IPR013427">
    <property type="entry name" value="Haem-bd_dom_put"/>
</dbReference>
<dbReference type="InterPro" id="IPR036909">
    <property type="entry name" value="Cyt_c-like_dom_sf"/>
</dbReference>
<dbReference type="SUPFAM" id="SSF50952">
    <property type="entry name" value="Soluble quinoprotein glucose dehydrogenase"/>
    <property type="match status" value="1"/>
</dbReference>
<dbReference type="InterPro" id="IPR004155">
    <property type="entry name" value="PBS_lyase_HEAT"/>
</dbReference>
<evidence type="ECO:0000256" key="1">
    <source>
        <dbReference type="ARBA" id="ARBA00022617"/>
    </source>
</evidence>
<dbReference type="Proteomes" id="UP000245802">
    <property type="component" value="Chromosome"/>
</dbReference>
<sequence>MPLSSRPRCAVSSFYPTCLLALSSPAETASTMRTFLPTSLLLLVIANLLPPPPTVHAAPPVPAAPPEFAPNQTPAKPEPFPITLMDQGRFDPRLQGLSLPDGFKAEIVIDAPDTINPVGMTFDPAGNLYVMEWRPDAVTGDRWFEVKETFRYRDGTTRQVATMKKFTTDLIKQFKYNPATGRFDKPQPIISEELPSSILYHEGYLYVTGRGTVRRWTQSKPNGPWDVRETIAQGFCGFHHHQVSGLTIGNDGLLYLTSGDDDNFVEGADGSRATVLRTGAVFRCRPDGSKMETFSIGYRNPYRDIAYDDKFNLFHTDNDQEDGSKFQGCRIVHVAEGTDFGWRLQPGARCCRTDFVRGAVAGERPGKVAPMIKTGRGSPAGMLIYNDTRLPEQYRGLMFYPDVYRQLVRAYKAAPDGSTFKITNEFEFMKPAKSGGAADGLFRPCQMITGPDGAIYVCDWRTNSGGAGKLSGDGVNGRIYRITWAGTKDSPALPRRGMDSWAKIQKQTDAELLKTLGAPDLTDRVEARKELVRRGPKARDLVLSKFVSGSLDGDARLVALGALQSHWTPEVEDLFRLLVKDDSADVRRLAVEALAYHARPKDQRVHEALARALGDHSPAVRRAAALGLGRLGADGAGDVLVSTLRQDTDADAYLKDAYVRGIERLGKPGIDALLVLAQTSDKGADLVADVFLGLRARAAADALPELLLNPHLDAAQREALVLSYTNYQTDPPVSLTPLADYLARRPNEPASVVLAAVEVFGASGEALSPRAVQLVLNLLGRPDEMTRLSAIAAIETARLQPAAPKLIEFLGDANRTQLERGAAVRALRVLGDRRAVEPVKALLKGPNPALLKAEALRTLAAFDAAAARKEAEPLLDQADPTLLTEAVAVLSATRAGTKLIAERYVAKKLPREFFPQVNDALGKFPDEVVPAVVGFDHLFFPRMGRAVADPVLAKLRTDVLRGGLLLSLEPGQVDKIRALVSAKGDPKKGKELYLNTKVLACATCHRLEGVGGAVGPDLTRVWDTHSVEKILEAIVDPSKEIKEGFQTYRLTTADSKVYTGLKIKDDAKEVILRDATGRDIRVAKDEVESLTASKLSLMPDNVASQLTYDQFIDLLAFLKSKGQQESLRGLVVDAAVVPITTTDMTSTKPEPVANVTWADVTAGPNGKFDLKGTFAAPNAPAVLVRAYVFAPAKQKAAVTVESENPWRAWVNGSTAQPAATTEVELVQGWNAVLVKVANGGKPAVLSIRVAGDGLRTASRPDAPTTGGR</sequence>
<dbReference type="SMART" id="SM00567">
    <property type="entry name" value="EZ_HEAT"/>
    <property type="match status" value="5"/>
</dbReference>
<keyword evidence="3 4" id="KW-0408">Iron</keyword>
<evidence type="ECO:0000259" key="5">
    <source>
        <dbReference type="PROSITE" id="PS51007"/>
    </source>
</evidence>
<dbReference type="Gene3D" id="1.10.760.10">
    <property type="entry name" value="Cytochrome c-like domain"/>
    <property type="match status" value="1"/>
</dbReference>
<keyword evidence="1 4" id="KW-0349">Heme</keyword>
<dbReference type="SUPFAM" id="SSF48371">
    <property type="entry name" value="ARM repeat"/>
    <property type="match status" value="1"/>
</dbReference>
<proteinExistence type="predicted"/>
<dbReference type="InterPro" id="IPR011042">
    <property type="entry name" value="6-blade_b-propeller_TolB-like"/>
</dbReference>
<dbReference type="PANTHER" id="PTHR33546">
    <property type="entry name" value="LARGE, MULTIFUNCTIONAL SECRETED PROTEIN-RELATED"/>
    <property type="match status" value="1"/>
</dbReference>
<keyword evidence="7" id="KW-1185">Reference proteome</keyword>
<gene>
    <name evidence="6" type="ORF">C1280_08875</name>
</gene>
<dbReference type="PROSITE" id="PS51007">
    <property type="entry name" value="CYTC"/>
    <property type="match status" value="1"/>
</dbReference>
<dbReference type="OrthoDB" id="221891at2"/>
<dbReference type="NCBIfam" id="TIGR02603">
    <property type="entry name" value="CxxCH_TIGR02603"/>
    <property type="match status" value="1"/>
</dbReference>
<dbReference type="Gene3D" id="2.120.10.30">
    <property type="entry name" value="TolB, C-terminal domain"/>
    <property type="match status" value="1"/>
</dbReference>
<dbReference type="GO" id="GO:0009055">
    <property type="term" value="F:electron transfer activity"/>
    <property type="evidence" value="ECO:0007669"/>
    <property type="project" value="InterPro"/>
</dbReference>
<accession>A0A2Z3H1W2</accession>
<name>A0A2Z3H1W2_9BACT</name>
<feature type="domain" description="Cytochrome c" evidence="5">
    <location>
        <begin position="984"/>
        <end position="1122"/>
    </location>
</feature>
<dbReference type="PANTHER" id="PTHR33546:SF1">
    <property type="entry name" value="LARGE, MULTIFUNCTIONAL SECRETED PROTEIN"/>
    <property type="match status" value="1"/>
</dbReference>
<dbReference type="InterPro" id="IPR013428">
    <property type="entry name" value="Membrane-bound_put_N"/>
</dbReference>
<dbReference type="KEGG" id="gog:C1280_08875"/>
<evidence type="ECO:0000313" key="6">
    <source>
        <dbReference type="EMBL" id="AWM37125.1"/>
    </source>
</evidence>